<dbReference type="Gene3D" id="3.30.430.20">
    <property type="entry name" value="Gnk2 domain, C-X8-C-X2-C motif"/>
    <property type="match status" value="2"/>
</dbReference>
<dbReference type="InterPro" id="IPR038408">
    <property type="entry name" value="GNK2_sf"/>
</dbReference>
<feature type="chain" id="PRO_5002275881" description="Protein kinase domain-containing protein" evidence="17">
    <location>
        <begin position="33"/>
        <end position="670"/>
    </location>
</feature>
<protein>
    <recommendedName>
        <fullName evidence="22">Protein kinase domain-containing protein</fullName>
    </recommendedName>
</protein>
<organism evidence="20">
    <name type="scientific">Oryza barthii</name>
    <dbReference type="NCBI Taxonomy" id="65489"/>
    <lineage>
        <taxon>Eukaryota</taxon>
        <taxon>Viridiplantae</taxon>
        <taxon>Streptophyta</taxon>
        <taxon>Embryophyta</taxon>
        <taxon>Tracheophyta</taxon>
        <taxon>Spermatophyta</taxon>
        <taxon>Magnoliopsida</taxon>
        <taxon>Liliopsida</taxon>
        <taxon>Poales</taxon>
        <taxon>Poaceae</taxon>
        <taxon>BOP clade</taxon>
        <taxon>Oryzoideae</taxon>
        <taxon>Oryzeae</taxon>
        <taxon>Oryzinae</taxon>
        <taxon>Oryza</taxon>
    </lineage>
</organism>
<evidence type="ECO:0000256" key="13">
    <source>
        <dbReference type="ARBA" id="ARBA00022989"/>
    </source>
</evidence>
<dbReference type="FunFam" id="1.10.510.10:FF:000240">
    <property type="entry name" value="Lectin-domain containing receptor kinase A4.3"/>
    <property type="match status" value="1"/>
</dbReference>
<keyword evidence="14" id="KW-0472">Membrane</keyword>
<dbReference type="InterPro" id="IPR011009">
    <property type="entry name" value="Kinase-like_dom_sf"/>
</dbReference>
<dbReference type="InterPro" id="IPR052059">
    <property type="entry name" value="CR_Ser/Thr_kinase"/>
</dbReference>
<dbReference type="Gramene" id="OBART04G10930.1">
    <property type="protein sequence ID" value="OBART04G10930.1"/>
    <property type="gene ID" value="OBART04G10930"/>
</dbReference>
<comment type="similarity">
    <text evidence="2">In the N-terminal section; belongs to the leguminous lectin family.</text>
</comment>
<evidence type="ECO:0000256" key="7">
    <source>
        <dbReference type="ARBA" id="ARBA00022692"/>
    </source>
</evidence>
<keyword evidence="8 17" id="KW-0732">Signal</keyword>
<dbReference type="Gene3D" id="1.10.510.10">
    <property type="entry name" value="Transferase(Phosphotransferase) domain 1"/>
    <property type="match status" value="1"/>
</dbReference>
<evidence type="ECO:0000256" key="17">
    <source>
        <dbReference type="SAM" id="SignalP"/>
    </source>
</evidence>
<comment type="subcellular location">
    <subcellularLocation>
        <location evidence="1">Cell membrane</location>
        <topology evidence="1">Single-pass type I membrane protein</topology>
    </subcellularLocation>
</comment>
<name>A0A0D3FV98_9ORYZ</name>
<dbReference type="GO" id="GO:0005524">
    <property type="term" value="F:ATP binding"/>
    <property type="evidence" value="ECO:0007669"/>
    <property type="project" value="UniProtKB-KW"/>
</dbReference>
<keyword evidence="16" id="KW-0325">Glycoprotein</keyword>
<reference evidence="20" key="2">
    <citation type="submission" date="2015-03" db="UniProtKB">
        <authorList>
            <consortium name="EnsemblPlants"/>
        </authorList>
    </citation>
    <scope>IDENTIFICATION</scope>
</reference>
<feature type="domain" description="Protein kinase" evidence="18">
    <location>
        <begin position="356"/>
        <end position="626"/>
    </location>
</feature>
<dbReference type="PROSITE" id="PS51473">
    <property type="entry name" value="GNK2"/>
    <property type="match status" value="2"/>
</dbReference>
<comment type="similarity">
    <text evidence="3">In the C-terminal section; belongs to the protein kinase superfamily. Ser/Thr protein kinase family.</text>
</comment>
<dbReference type="Gene3D" id="3.30.200.20">
    <property type="entry name" value="Phosphorylase Kinase, domain 1"/>
    <property type="match status" value="1"/>
</dbReference>
<evidence type="ECO:0000256" key="9">
    <source>
        <dbReference type="ARBA" id="ARBA00022737"/>
    </source>
</evidence>
<evidence type="ECO:0000256" key="16">
    <source>
        <dbReference type="ARBA" id="ARBA00023180"/>
    </source>
</evidence>
<keyword evidence="9" id="KW-0677">Repeat</keyword>
<evidence type="ECO:0000256" key="12">
    <source>
        <dbReference type="ARBA" id="ARBA00022840"/>
    </source>
</evidence>
<dbReference type="eggNOG" id="ENOG502QWDY">
    <property type="taxonomic scope" value="Eukaryota"/>
</dbReference>
<dbReference type="PROSITE" id="PS50011">
    <property type="entry name" value="PROTEIN_KINASE_DOM"/>
    <property type="match status" value="1"/>
</dbReference>
<evidence type="ECO:0000256" key="10">
    <source>
        <dbReference type="ARBA" id="ARBA00022741"/>
    </source>
</evidence>
<dbReference type="GO" id="GO:0004674">
    <property type="term" value="F:protein serine/threonine kinase activity"/>
    <property type="evidence" value="ECO:0007669"/>
    <property type="project" value="UniProtKB-KW"/>
</dbReference>
<dbReference type="GO" id="GO:0002229">
    <property type="term" value="P:defense response to oomycetes"/>
    <property type="evidence" value="ECO:0007669"/>
    <property type="project" value="UniProtKB-ARBA"/>
</dbReference>
<keyword evidence="5" id="KW-0723">Serine/threonine-protein kinase</keyword>
<evidence type="ECO:0000256" key="1">
    <source>
        <dbReference type="ARBA" id="ARBA00004251"/>
    </source>
</evidence>
<evidence type="ECO:0000256" key="4">
    <source>
        <dbReference type="ARBA" id="ARBA00022475"/>
    </source>
</evidence>
<dbReference type="SUPFAM" id="SSF56112">
    <property type="entry name" value="Protein kinase-like (PK-like)"/>
    <property type="match status" value="1"/>
</dbReference>
<keyword evidence="4" id="KW-1003">Cell membrane</keyword>
<evidence type="ECO:0000256" key="2">
    <source>
        <dbReference type="ARBA" id="ARBA00008536"/>
    </source>
</evidence>
<evidence type="ECO:0000256" key="5">
    <source>
        <dbReference type="ARBA" id="ARBA00022527"/>
    </source>
</evidence>
<dbReference type="AlphaFoldDB" id="A0A0D3FV98"/>
<evidence type="ECO:0000256" key="6">
    <source>
        <dbReference type="ARBA" id="ARBA00022679"/>
    </source>
</evidence>
<dbReference type="CDD" id="cd23509">
    <property type="entry name" value="Gnk2-like"/>
    <property type="match status" value="2"/>
</dbReference>
<dbReference type="STRING" id="65489.A0A0D3FV98"/>
<evidence type="ECO:0000259" key="18">
    <source>
        <dbReference type="PROSITE" id="PS50011"/>
    </source>
</evidence>
<evidence type="ECO:0000256" key="3">
    <source>
        <dbReference type="ARBA" id="ARBA00010217"/>
    </source>
</evidence>
<reference evidence="20" key="1">
    <citation type="journal article" date="2009" name="Rice">
        <title>De Novo Next Generation Sequencing of Plant Genomes.</title>
        <authorList>
            <person name="Rounsley S."/>
            <person name="Marri P.R."/>
            <person name="Yu Y."/>
            <person name="He R."/>
            <person name="Sisneros N."/>
            <person name="Goicoechea J.L."/>
            <person name="Lee S.J."/>
            <person name="Angelova A."/>
            <person name="Kudrna D."/>
            <person name="Luo M."/>
            <person name="Affourtit J."/>
            <person name="Desany B."/>
            <person name="Knight J."/>
            <person name="Niazi F."/>
            <person name="Egholm M."/>
            <person name="Wing R.A."/>
        </authorList>
    </citation>
    <scope>NUCLEOTIDE SEQUENCE [LARGE SCALE GENOMIC DNA]</scope>
    <source>
        <strain evidence="20">cv. IRGC 105608</strain>
    </source>
</reference>
<keyword evidence="12" id="KW-0067">ATP-binding</keyword>
<keyword evidence="7" id="KW-0812">Transmembrane</keyword>
<dbReference type="InterPro" id="IPR000719">
    <property type="entry name" value="Prot_kinase_dom"/>
</dbReference>
<dbReference type="PaxDb" id="65489-OBART04G10930.1"/>
<dbReference type="Pfam" id="PF00069">
    <property type="entry name" value="Pkinase"/>
    <property type="match status" value="1"/>
</dbReference>
<dbReference type="InterPro" id="IPR002902">
    <property type="entry name" value="GNK2"/>
</dbReference>
<keyword evidence="11" id="KW-0418">Kinase</keyword>
<evidence type="ECO:0000259" key="19">
    <source>
        <dbReference type="PROSITE" id="PS51473"/>
    </source>
</evidence>
<dbReference type="PANTHER" id="PTHR47973">
    <property type="entry name" value="CYSTEINE-RICH RECEPTOR-LIKE PROTEIN KINASE 3"/>
    <property type="match status" value="1"/>
</dbReference>
<dbReference type="InterPro" id="IPR008271">
    <property type="entry name" value="Ser/Thr_kinase_AS"/>
</dbReference>
<keyword evidence="13" id="KW-1133">Transmembrane helix</keyword>
<feature type="signal peptide" evidence="17">
    <location>
        <begin position="1"/>
        <end position="32"/>
    </location>
</feature>
<dbReference type="Pfam" id="PF01657">
    <property type="entry name" value="Stress-antifung"/>
    <property type="match status" value="2"/>
</dbReference>
<dbReference type="GO" id="GO:0005886">
    <property type="term" value="C:plasma membrane"/>
    <property type="evidence" value="ECO:0007669"/>
    <property type="project" value="UniProtKB-SubCell"/>
</dbReference>
<keyword evidence="10" id="KW-0547">Nucleotide-binding</keyword>
<dbReference type="EnsemblPlants" id="OBART04G10930.1">
    <property type="protein sequence ID" value="OBART04G10930.1"/>
    <property type="gene ID" value="OBART04G10930"/>
</dbReference>
<evidence type="ECO:0000313" key="20">
    <source>
        <dbReference type="EnsemblPlants" id="OBART04G10930.1"/>
    </source>
</evidence>
<proteinExistence type="inferred from homology"/>
<evidence type="ECO:0008006" key="22">
    <source>
        <dbReference type="Google" id="ProtNLM"/>
    </source>
</evidence>
<evidence type="ECO:0000256" key="14">
    <source>
        <dbReference type="ARBA" id="ARBA00023136"/>
    </source>
</evidence>
<evidence type="ECO:0000313" key="21">
    <source>
        <dbReference type="Proteomes" id="UP000026960"/>
    </source>
</evidence>
<dbReference type="PROSITE" id="PS00108">
    <property type="entry name" value="PROTEIN_KINASE_ST"/>
    <property type="match status" value="1"/>
</dbReference>
<feature type="domain" description="Gnk2-homologous" evidence="19">
    <location>
        <begin position="152"/>
        <end position="251"/>
    </location>
</feature>
<dbReference type="HOGENOM" id="CLU_000288_35_7_1"/>
<feature type="domain" description="Gnk2-homologous" evidence="19">
    <location>
        <begin position="41"/>
        <end position="146"/>
    </location>
</feature>
<evidence type="ECO:0000256" key="15">
    <source>
        <dbReference type="ARBA" id="ARBA00023170"/>
    </source>
</evidence>
<evidence type="ECO:0000256" key="8">
    <source>
        <dbReference type="ARBA" id="ARBA00022729"/>
    </source>
</evidence>
<dbReference type="SMART" id="SM00220">
    <property type="entry name" value="S_TKc"/>
    <property type="match status" value="1"/>
</dbReference>
<keyword evidence="15" id="KW-0675">Receptor</keyword>
<keyword evidence="6" id="KW-0808">Transferase</keyword>
<accession>A0A0D3FV98</accession>
<dbReference type="Proteomes" id="UP000026960">
    <property type="component" value="Chromosome 4"/>
</dbReference>
<evidence type="ECO:0000256" key="11">
    <source>
        <dbReference type="ARBA" id="ARBA00022777"/>
    </source>
</evidence>
<sequence>MRLPGDGAMAASHQQLLTAAAVVVLASLRAVAQPAGDGYGNATFSLCSGVDNTQAAGGPFYLVRQTTASEAVKAATAATADRSSSVVSDGEYYALAQCRADVPVGDCSRCLAACLGVIGGSGDDLCEKAAVRYDDRCLLRFAKGDDFTGFDVDEHTATVFDGGRSGLTVAEEVPTRLLATVATAAPASRSRTAAGIALYGLAQCTTQIPAPDCARCLLGALSRLSEDFNSTAAGMQLLRSSCMLRYGSSLFFNQSSPLLPVAHLAIAPAGGGAGPPAAAPPSPGHRPARARTIAISAGQPGFAALAALALALLISWHIRRTKTRSKALLVVNHGEISSSVSGNYSYQTLVNSTGKFAERNKLGSGGCGTVYKFTETVNEEIAVKKLTRKDLREVEREVSLVAQLQHENIVKFLGHCFRHDKMFLVYEYLSNGTLSRYFKCSADCQKLDWPKWLNIIRGIARGLSYLHRDSGKDIVHRDLKPSNVLLDSNFNAKIADFDLARPYDRDKSHESTQKRAGTHGYIAPELYAGGEYSTKSDVYSFGVMTLEIIVGQSISKFDNDNCTGLVEYAWQHFVRRTVEDMLDGDHLSLVNNEQVQQASRCVHVALLCVQSNRSVRPSMDRVHGVLGNKEELEEPSTPGFVAAAAAAAAGVSPSAYSVNSVTISVMEPRP</sequence>
<keyword evidence="21" id="KW-1185">Reference proteome</keyword>